<gene>
    <name evidence="4" type="ORF">J2Z34_001920</name>
</gene>
<dbReference type="Proteomes" id="UP001519271">
    <property type="component" value="Unassembled WGS sequence"/>
</dbReference>
<evidence type="ECO:0000313" key="5">
    <source>
        <dbReference type="Proteomes" id="UP001519271"/>
    </source>
</evidence>
<dbReference type="SUPFAM" id="SSF53041">
    <property type="entry name" value="Resolvase-like"/>
    <property type="match status" value="1"/>
</dbReference>
<dbReference type="EMBL" id="JAGGKC010000015">
    <property type="protein sequence ID" value="MBP1919431.1"/>
    <property type="molecule type" value="Genomic_DNA"/>
</dbReference>
<proteinExistence type="predicted"/>
<dbReference type="Gene3D" id="3.40.50.1390">
    <property type="entry name" value="Resolvase, N-terminal catalytic domain"/>
    <property type="match status" value="1"/>
</dbReference>
<keyword evidence="5" id="KW-1185">Reference proteome</keyword>
<keyword evidence="1" id="KW-0238">DNA-binding</keyword>
<evidence type="ECO:0000256" key="2">
    <source>
        <dbReference type="ARBA" id="ARBA00023172"/>
    </source>
</evidence>
<dbReference type="InterPro" id="IPR006119">
    <property type="entry name" value="Resolv_N"/>
</dbReference>
<dbReference type="PANTHER" id="PTHR30461:SF2">
    <property type="entry name" value="SERINE RECOMBINASE PINE-RELATED"/>
    <property type="match status" value="1"/>
</dbReference>
<dbReference type="PANTHER" id="PTHR30461">
    <property type="entry name" value="DNA-INVERTASE FROM LAMBDOID PROPHAGE"/>
    <property type="match status" value="1"/>
</dbReference>
<evidence type="ECO:0000313" key="4">
    <source>
        <dbReference type="EMBL" id="MBP1919431.1"/>
    </source>
</evidence>
<evidence type="ECO:0000256" key="1">
    <source>
        <dbReference type="ARBA" id="ARBA00023125"/>
    </source>
</evidence>
<dbReference type="InterPro" id="IPR050639">
    <property type="entry name" value="SSR_resolvase"/>
</dbReference>
<feature type="domain" description="Resolvase/invertase-type recombinase catalytic" evidence="3">
    <location>
        <begin position="20"/>
        <end position="146"/>
    </location>
</feature>
<dbReference type="PROSITE" id="PS51736">
    <property type="entry name" value="RECOMBINASES_3"/>
    <property type="match status" value="1"/>
</dbReference>
<keyword evidence="2" id="KW-0233">DNA recombination</keyword>
<evidence type="ECO:0000259" key="3">
    <source>
        <dbReference type="PROSITE" id="PS51736"/>
    </source>
</evidence>
<dbReference type="Pfam" id="PF00239">
    <property type="entry name" value="Resolvase"/>
    <property type="match status" value="1"/>
</dbReference>
<reference evidence="4 5" key="1">
    <citation type="submission" date="2021-03" db="EMBL/GenBank/DDBJ databases">
        <title>Genomic Encyclopedia of Type Strains, Phase IV (KMG-IV): sequencing the most valuable type-strain genomes for metagenomic binning, comparative biology and taxonomic classification.</title>
        <authorList>
            <person name="Goeker M."/>
        </authorList>
    </citation>
    <scope>NUCLEOTIDE SEQUENCE [LARGE SCALE GENOMIC DNA]</scope>
    <source>
        <strain evidence="4 5">DSM 6139</strain>
    </source>
</reference>
<dbReference type="InterPro" id="IPR036162">
    <property type="entry name" value="Resolvase-like_N_sf"/>
</dbReference>
<organism evidence="4 5">
    <name type="scientific">Youngiibacter multivorans</name>
    <dbReference type="NCBI Taxonomy" id="937251"/>
    <lineage>
        <taxon>Bacteria</taxon>
        <taxon>Bacillati</taxon>
        <taxon>Bacillota</taxon>
        <taxon>Clostridia</taxon>
        <taxon>Eubacteriales</taxon>
        <taxon>Clostridiaceae</taxon>
        <taxon>Youngiibacter</taxon>
    </lineage>
</organism>
<name>A0ABS4G4J0_9CLOT</name>
<dbReference type="CDD" id="cd00338">
    <property type="entry name" value="Ser_Recombinase"/>
    <property type="match status" value="1"/>
</dbReference>
<protein>
    <submittedName>
        <fullName evidence="4">DNA invertase Pin-like site-specific DNA recombinase</fullName>
    </submittedName>
</protein>
<sequence length="146" mass="16887">MCPERKVIKINQHIAKFKFNVAIYSRVSTAHESQLESLKNQIEYFKAMVDRRLDWDLVGIYTDIKSGNSTTGRAGFRKMLDDCRNHKIDIILTKSVSRFGRQTEKVMDVITELRSLGVDVLFDVENIWISESNKMFLLTIIEAIAE</sequence>
<dbReference type="RefSeq" id="WP_209459635.1">
    <property type="nucleotide sequence ID" value="NZ_JAGGKC010000015.1"/>
</dbReference>
<comment type="caution">
    <text evidence="4">The sequence shown here is derived from an EMBL/GenBank/DDBJ whole genome shotgun (WGS) entry which is preliminary data.</text>
</comment>
<accession>A0ABS4G4J0</accession>
<dbReference type="SMART" id="SM00857">
    <property type="entry name" value="Resolvase"/>
    <property type="match status" value="1"/>
</dbReference>